<keyword evidence="2" id="KW-0456">Lyase</keyword>
<dbReference type="EMBL" id="JAGDYM010000004">
    <property type="protein sequence ID" value="MBO1901069.1"/>
    <property type="molecule type" value="Genomic_DNA"/>
</dbReference>
<dbReference type="SMART" id="SM01007">
    <property type="entry name" value="Aldolase_II"/>
    <property type="match status" value="1"/>
</dbReference>
<dbReference type="AlphaFoldDB" id="A0A939MQA2"/>
<protein>
    <submittedName>
        <fullName evidence="4">Class II aldolase/adducin family protein</fullName>
    </submittedName>
</protein>
<proteinExistence type="predicted"/>
<dbReference type="InterPro" id="IPR050197">
    <property type="entry name" value="Aldolase_class_II_sugar_metab"/>
</dbReference>
<dbReference type="SUPFAM" id="SSF53639">
    <property type="entry name" value="AraD/HMP-PK domain-like"/>
    <property type="match status" value="1"/>
</dbReference>
<dbReference type="PANTHER" id="PTHR22789:SF0">
    <property type="entry name" value="3-OXO-TETRONATE 4-PHOSPHATE DECARBOXYLASE-RELATED"/>
    <property type="match status" value="1"/>
</dbReference>
<dbReference type="GO" id="GO:0019323">
    <property type="term" value="P:pentose catabolic process"/>
    <property type="evidence" value="ECO:0007669"/>
    <property type="project" value="TreeGrafter"/>
</dbReference>
<organism evidence="4 5">
    <name type="scientific">Leucobacter weissii</name>
    <dbReference type="NCBI Taxonomy" id="1983706"/>
    <lineage>
        <taxon>Bacteria</taxon>
        <taxon>Bacillati</taxon>
        <taxon>Actinomycetota</taxon>
        <taxon>Actinomycetes</taxon>
        <taxon>Micrococcales</taxon>
        <taxon>Microbacteriaceae</taxon>
        <taxon>Leucobacter</taxon>
    </lineage>
</organism>
<comment type="caution">
    <text evidence="4">The sequence shown here is derived from an EMBL/GenBank/DDBJ whole genome shotgun (WGS) entry which is preliminary data.</text>
</comment>
<dbReference type="GO" id="GO:0005829">
    <property type="term" value="C:cytosol"/>
    <property type="evidence" value="ECO:0007669"/>
    <property type="project" value="TreeGrafter"/>
</dbReference>
<keyword evidence="5" id="KW-1185">Reference proteome</keyword>
<name>A0A939MQA2_9MICO</name>
<dbReference type="Gene3D" id="3.40.225.10">
    <property type="entry name" value="Class II aldolase/adducin N-terminal domain"/>
    <property type="match status" value="1"/>
</dbReference>
<dbReference type="InterPro" id="IPR001303">
    <property type="entry name" value="Aldolase_II/adducin_N"/>
</dbReference>
<evidence type="ECO:0000313" key="4">
    <source>
        <dbReference type="EMBL" id="MBO1901069.1"/>
    </source>
</evidence>
<evidence type="ECO:0000259" key="3">
    <source>
        <dbReference type="SMART" id="SM01007"/>
    </source>
</evidence>
<evidence type="ECO:0000313" key="5">
    <source>
        <dbReference type="Proteomes" id="UP000664382"/>
    </source>
</evidence>
<gene>
    <name evidence="4" type="ORF">J4H92_03780</name>
</gene>
<accession>A0A939MQA2</accession>
<reference evidence="4" key="1">
    <citation type="submission" date="2021-03" db="EMBL/GenBank/DDBJ databases">
        <title>Leucobacter chromiisoli sp. nov., isolated from chromium-containing soil of chemical plant.</title>
        <authorList>
            <person name="Xu Z."/>
        </authorList>
    </citation>
    <scope>NUCLEOTIDE SEQUENCE</scope>
    <source>
        <strain evidence="4">S27</strain>
    </source>
</reference>
<feature type="domain" description="Class II aldolase/adducin N-terminal" evidence="3">
    <location>
        <begin position="10"/>
        <end position="219"/>
    </location>
</feature>
<sequence length="253" mass="27499">MTETAHARIDEIVELTRRAGDPARAYAILAEGNTSLRTAPGRMLVKATGSSMHTAARHSFVEVDLERYWEAIDEGPDDDDHVKALFEEARTWGHGKPSVESVLHAVCQRLDGVDAVVHTHPIAVNALLCSDRAELLTDGALFPDQIVVMGRHPLLVPYVDPGLPLARATARALDEHLDRHGERPRVIYLRNHGVFALAGTAEEALSITAMTVKSAEVLNGALAVGGPVFLSEEHAARIDTRPDERLRRALLAG</sequence>
<dbReference type="GO" id="GO:0016832">
    <property type="term" value="F:aldehyde-lyase activity"/>
    <property type="evidence" value="ECO:0007669"/>
    <property type="project" value="TreeGrafter"/>
</dbReference>
<dbReference type="RefSeq" id="WP_208096193.1">
    <property type="nucleotide sequence ID" value="NZ_JAGDYM010000004.1"/>
</dbReference>
<evidence type="ECO:0000256" key="1">
    <source>
        <dbReference type="ARBA" id="ARBA00022723"/>
    </source>
</evidence>
<keyword evidence="1" id="KW-0479">Metal-binding</keyword>
<dbReference type="InterPro" id="IPR036409">
    <property type="entry name" value="Aldolase_II/adducin_N_sf"/>
</dbReference>
<dbReference type="Proteomes" id="UP000664382">
    <property type="component" value="Unassembled WGS sequence"/>
</dbReference>
<dbReference type="Pfam" id="PF00596">
    <property type="entry name" value="Aldolase_II"/>
    <property type="match status" value="1"/>
</dbReference>
<evidence type="ECO:0000256" key="2">
    <source>
        <dbReference type="ARBA" id="ARBA00023239"/>
    </source>
</evidence>
<dbReference type="PANTHER" id="PTHR22789">
    <property type="entry name" value="FUCULOSE PHOSPHATE ALDOLASE"/>
    <property type="match status" value="1"/>
</dbReference>
<dbReference type="GO" id="GO:0046872">
    <property type="term" value="F:metal ion binding"/>
    <property type="evidence" value="ECO:0007669"/>
    <property type="project" value="UniProtKB-KW"/>
</dbReference>